<evidence type="ECO:0000256" key="6">
    <source>
        <dbReference type="ARBA" id="ARBA00023242"/>
    </source>
</evidence>
<evidence type="ECO:0000256" key="1">
    <source>
        <dbReference type="ARBA" id="ARBA00004123"/>
    </source>
</evidence>
<evidence type="ECO:0000256" key="7">
    <source>
        <dbReference type="PROSITE-ProRule" id="PRU00505"/>
    </source>
</evidence>
<sequence length="709" mass="76236">VGFLRACGGGVTGGVNSVPDHHSIQTLTHTFQIPTAPRNCTQDLPKRPTQLNGSTQICTSDEHSEDCSHSVSDADQQEEASNEADGVWSTEIEQFFQEALELYPPCGRRKIILPEEGKMYGRNELIARHIQKRTGKVRTRKQVSSHIQVLARRKSKELQAKIKDPDAKKEAIDQLSKMSSAEIVSQERLTAKVAQAGLKMDTVLACGERLNPVYQRQYPHAPLTLTNGCPAVVCVGNQQPSGNSRKSTFLGEKQDEAPKRKIMRISDLAASTSELGGLPHANGMLDSAALMLAASRESAFRAAAAAAAASSSTAAAAATRNQSTRLKQDLSTPTSNSYFLAAAAAGVPGCLMGPNRAAAAAAAAAALGANGSPLGGGGGSGGVSQLPRLFPSPEQADFAMMGNPLPLAPPVPSGPQSLALAPEHSRVPALAKMMPSDFATAAAVAAVSQYTSPPLAITSTADGPALPPEPSLRRWINRSIASEKLRLVELCAFVEYPLPTPPDVVSADMMSAARPFKVHNFARIGPSISKGLDPILEEIDASQIWDKFPQDRLKKRLEEDPSNAFFLVKLWADLNTELPEDATYAVSSIFEGTANIPLQVSTQLCSYSSPFVEKMEDEIPALENGCYVYKLLRSPMCACMKKFIAMLTELSSLEEMNRVLENFTILQTVTNKNTEEFLLGIAYILEVSKSQRGPLHHIYRLARPANLLQ</sequence>
<dbReference type="Gene3D" id="6.10.20.40">
    <property type="entry name" value="TEA/ATTS domain"/>
    <property type="match status" value="1"/>
</dbReference>
<dbReference type="EMBL" id="GEEE01001301">
    <property type="protein sequence ID" value="JAP61924.1"/>
    <property type="molecule type" value="Transcribed_RNA"/>
</dbReference>
<evidence type="ECO:0000256" key="5">
    <source>
        <dbReference type="ARBA" id="ARBA00023163"/>
    </source>
</evidence>
<dbReference type="PROSITE" id="PS51088">
    <property type="entry name" value="TEA_2"/>
    <property type="match status" value="1"/>
</dbReference>
<dbReference type="InterPro" id="IPR050937">
    <property type="entry name" value="TEC1_TEAD_TF"/>
</dbReference>
<feature type="DNA-binding region" description="TEA" evidence="7">
    <location>
        <begin position="81"/>
        <end position="157"/>
    </location>
</feature>
<dbReference type="PRINTS" id="PR00065">
    <property type="entry name" value="TEADOMAIN"/>
</dbReference>
<feature type="compositionally biased region" description="Polar residues" evidence="8">
    <location>
        <begin position="49"/>
        <end position="59"/>
    </location>
</feature>
<organism evidence="10">
    <name type="scientific">Schistocephalus solidus</name>
    <name type="common">Tapeworm</name>
    <dbReference type="NCBI Taxonomy" id="70667"/>
    <lineage>
        <taxon>Eukaryota</taxon>
        <taxon>Metazoa</taxon>
        <taxon>Spiralia</taxon>
        <taxon>Lophotrochozoa</taxon>
        <taxon>Platyhelminthes</taxon>
        <taxon>Cestoda</taxon>
        <taxon>Eucestoda</taxon>
        <taxon>Diphyllobothriidea</taxon>
        <taxon>Diphyllobothriidae</taxon>
        <taxon>Schistocephalus</taxon>
    </lineage>
</organism>
<dbReference type="AlphaFoldDB" id="A0A0V0JA09"/>
<dbReference type="FunFam" id="2.70.50.80:FF:000005">
    <property type="entry name" value="Transcription enhancer factor-like protein egl-44"/>
    <property type="match status" value="1"/>
</dbReference>
<keyword evidence="5" id="KW-0804">Transcription</keyword>
<evidence type="ECO:0000313" key="10">
    <source>
        <dbReference type="EMBL" id="JAP61924.1"/>
    </source>
</evidence>
<evidence type="ECO:0000256" key="8">
    <source>
        <dbReference type="SAM" id="MobiDB-lite"/>
    </source>
</evidence>
<dbReference type="Pfam" id="PF01285">
    <property type="entry name" value="TEA"/>
    <property type="match status" value="1"/>
</dbReference>
<name>A0A0V0JA09_SCHSO</name>
<dbReference type="PANTHER" id="PTHR11834:SF0">
    <property type="entry name" value="PROTEIN SCALLOPED"/>
    <property type="match status" value="1"/>
</dbReference>
<dbReference type="InterPro" id="IPR000818">
    <property type="entry name" value="TEA/ATTS_dom"/>
</dbReference>
<evidence type="ECO:0000256" key="2">
    <source>
        <dbReference type="ARBA" id="ARBA00022473"/>
    </source>
</evidence>
<dbReference type="InterPro" id="IPR041086">
    <property type="entry name" value="YBD"/>
</dbReference>
<keyword evidence="3" id="KW-0805">Transcription regulation</keyword>
<dbReference type="GO" id="GO:0000978">
    <property type="term" value="F:RNA polymerase II cis-regulatory region sequence-specific DNA binding"/>
    <property type="evidence" value="ECO:0007669"/>
    <property type="project" value="TreeGrafter"/>
</dbReference>
<accession>A0A0V0JA09</accession>
<keyword evidence="4" id="KW-0238">DNA-binding</keyword>
<dbReference type="GO" id="GO:0000981">
    <property type="term" value="F:DNA-binding transcription factor activity, RNA polymerase II-specific"/>
    <property type="evidence" value="ECO:0007669"/>
    <property type="project" value="TreeGrafter"/>
</dbReference>
<dbReference type="GO" id="GO:0005634">
    <property type="term" value="C:nucleus"/>
    <property type="evidence" value="ECO:0007669"/>
    <property type="project" value="UniProtKB-SubCell"/>
</dbReference>
<evidence type="ECO:0000256" key="3">
    <source>
        <dbReference type="ARBA" id="ARBA00023015"/>
    </source>
</evidence>
<comment type="subcellular location">
    <subcellularLocation>
        <location evidence="1">Nucleus</location>
    </subcellularLocation>
</comment>
<dbReference type="GO" id="GO:0005667">
    <property type="term" value="C:transcription regulator complex"/>
    <property type="evidence" value="ECO:0007669"/>
    <property type="project" value="TreeGrafter"/>
</dbReference>
<dbReference type="PROSITE" id="PS00554">
    <property type="entry name" value="TEA_1"/>
    <property type="match status" value="1"/>
</dbReference>
<feature type="non-terminal residue" evidence="10">
    <location>
        <position position="1"/>
    </location>
</feature>
<dbReference type="Gene3D" id="2.70.50.80">
    <property type="match status" value="1"/>
</dbReference>
<reference evidence="10" key="1">
    <citation type="submission" date="2016-01" db="EMBL/GenBank/DDBJ databases">
        <title>Reference transcriptome for the parasite Schistocephalus solidus: insights into the molecular evolution of parasitism.</title>
        <authorList>
            <person name="Hebert F.O."/>
            <person name="Grambauer S."/>
            <person name="Barber I."/>
            <person name="Landry C.R."/>
            <person name="Aubin-Horth N."/>
        </authorList>
    </citation>
    <scope>NUCLEOTIDE SEQUENCE</scope>
</reference>
<evidence type="ECO:0000259" key="9">
    <source>
        <dbReference type="PROSITE" id="PS51088"/>
    </source>
</evidence>
<feature type="region of interest" description="Disordered" evidence="8">
    <location>
        <begin position="38"/>
        <end position="84"/>
    </location>
</feature>
<evidence type="ECO:0000256" key="4">
    <source>
        <dbReference type="ARBA" id="ARBA00023125"/>
    </source>
</evidence>
<feature type="domain" description="TEA" evidence="9">
    <location>
        <begin position="81"/>
        <end position="157"/>
    </location>
</feature>
<protein>
    <recommendedName>
        <fullName evidence="9">TEA domain-containing protein</fullName>
    </recommendedName>
</protein>
<dbReference type="InterPro" id="IPR038096">
    <property type="entry name" value="TEA/ATTS_sf"/>
</dbReference>
<proteinExistence type="predicted"/>
<keyword evidence="2" id="KW-0217">Developmental protein</keyword>
<dbReference type="Pfam" id="PF17725">
    <property type="entry name" value="YBD"/>
    <property type="match status" value="1"/>
</dbReference>
<keyword evidence="6" id="KW-0539">Nucleus</keyword>
<gene>
    <name evidence="10" type="ORF">TR143658</name>
</gene>
<dbReference type="SMART" id="SM00426">
    <property type="entry name" value="TEA"/>
    <property type="match status" value="1"/>
</dbReference>
<dbReference type="PANTHER" id="PTHR11834">
    <property type="entry name" value="TRANSCRIPTIONAL ENHANCER FACTOR TEF RELATED"/>
    <property type="match status" value="1"/>
</dbReference>